<feature type="domain" description="C2H2-type" evidence="11">
    <location>
        <begin position="128"/>
        <end position="155"/>
    </location>
</feature>
<dbReference type="InterPro" id="IPR036236">
    <property type="entry name" value="Znf_C2H2_sf"/>
</dbReference>
<dbReference type="PROSITE" id="PS00028">
    <property type="entry name" value="ZINC_FINGER_C2H2_1"/>
    <property type="match status" value="4"/>
</dbReference>
<dbReference type="Pfam" id="PF00096">
    <property type="entry name" value="zf-C2H2"/>
    <property type="match status" value="3"/>
</dbReference>
<feature type="region of interest" description="Disordered" evidence="10">
    <location>
        <begin position="25"/>
        <end position="46"/>
    </location>
</feature>
<evidence type="ECO:0000256" key="6">
    <source>
        <dbReference type="ARBA" id="ARBA00023015"/>
    </source>
</evidence>
<organism evidence="12 13">
    <name type="scientific">Chelydra serpentina</name>
    <name type="common">Snapping turtle</name>
    <name type="synonym">Testudo serpentina</name>
    <dbReference type="NCBI Taxonomy" id="8475"/>
    <lineage>
        <taxon>Eukaryota</taxon>
        <taxon>Metazoa</taxon>
        <taxon>Chordata</taxon>
        <taxon>Craniata</taxon>
        <taxon>Vertebrata</taxon>
        <taxon>Euteleostomi</taxon>
        <taxon>Archelosauria</taxon>
        <taxon>Testudinata</taxon>
        <taxon>Testudines</taxon>
        <taxon>Cryptodira</taxon>
        <taxon>Durocryptodira</taxon>
        <taxon>Americhelydia</taxon>
        <taxon>Chelydroidea</taxon>
        <taxon>Chelydridae</taxon>
        <taxon>Chelydra</taxon>
    </lineage>
</organism>
<keyword evidence="6" id="KW-0805">Transcription regulation</keyword>
<dbReference type="InterPro" id="IPR050636">
    <property type="entry name" value="C2H2-ZF_domain-containing"/>
</dbReference>
<feature type="region of interest" description="Disordered" evidence="10">
    <location>
        <begin position="1"/>
        <end position="20"/>
    </location>
</feature>
<dbReference type="SUPFAM" id="SSF57667">
    <property type="entry name" value="beta-beta-alpha zinc fingers"/>
    <property type="match status" value="3"/>
</dbReference>
<dbReference type="SMART" id="SM00355">
    <property type="entry name" value="ZnF_C2H2"/>
    <property type="match status" value="5"/>
</dbReference>
<dbReference type="FunFam" id="3.30.160.60:FF:002343">
    <property type="entry name" value="Zinc finger protein 33A"/>
    <property type="match status" value="2"/>
</dbReference>
<evidence type="ECO:0000256" key="10">
    <source>
        <dbReference type="SAM" id="MobiDB-lite"/>
    </source>
</evidence>
<reference evidence="12" key="1">
    <citation type="submission" date="2025-08" db="UniProtKB">
        <authorList>
            <consortium name="Ensembl"/>
        </authorList>
    </citation>
    <scope>IDENTIFICATION</scope>
</reference>
<evidence type="ECO:0000256" key="2">
    <source>
        <dbReference type="ARBA" id="ARBA00022723"/>
    </source>
</evidence>
<dbReference type="GO" id="GO:0008270">
    <property type="term" value="F:zinc ion binding"/>
    <property type="evidence" value="ECO:0007669"/>
    <property type="project" value="UniProtKB-KW"/>
</dbReference>
<comment type="subcellular location">
    <subcellularLocation>
        <location evidence="1">Nucleus</location>
    </subcellularLocation>
</comment>
<dbReference type="AlphaFoldDB" id="A0A8C3SHT0"/>
<dbReference type="Gene3D" id="3.30.160.60">
    <property type="entry name" value="Classic Zinc Finger"/>
    <property type="match status" value="5"/>
</dbReference>
<evidence type="ECO:0000256" key="7">
    <source>
        <dbReference type="ARBA" id="ARBA00023163"/>
    </source>
</evidence>
<keyword evidence="3" id="KW-0677">Repeat</keyword>
<keyword evidence="2" id="KW-0479">Metal-binding</keyword>
<evidence type="ECO:0000256" key="1">
    <source>
        <dbReference type="ARBA" id="ARBA00004123"/>
    </source>
</evidence>
<evidence type="ECO:0000256" key="5">
    <source>
        <dbReference type="ARBA" id="ARBA00022833"/>
    </source>
</evidence>
<evidence type="ECO:0000313" key="12">
    <source>
        <dbReference type="Ensembl" id="ENSCSRP00000013286.1"/>
    </source>
</evidence>
<accession>A0A8C3SHT0</accession>
<proteinExistence type="predicted"/>
<reference evidence="12" key="2">
    <citation type="submission" date="2025-09" db="UniProtKB">
        <authorList>
            <consortium name="Ensembl"/>
        </authorList>
    </citation>
    <scope>IDENTIFICATION</scope>
</reference>
<name>A0A8C3SHT0_CHESE</name>
<evidence type="ECO:0000259" key="11">
    <source>
        <dbReference type="PROSITE" id="PS50157"/>
    </source>
</evidence>
<evidence type="ECO:0000313" key="13">
    <source>
        <dbReference type="Proteomes" id="UP000694403"/>
    </source>
</evidence>
<dbReference type="InterPro" id="IPR013087">
    <property type="entry name" value="Znf_C2H2_type"/>
</dbReference>
<feature type="domain" description="C2H2-type" evidence="11">
    <location>
        <begin position="99"/>
        <end position="127"/>
    </location>
</feature>
<dbReference type="PROSITE" id="PS50157">
    <property type="entry name" value="ZINC_FINGER_C2H2_2"/>
    <property type="match status" value="5"/>
</dbReference>
<sequence>MPGGPGEQCTHPAPPIPLPPELSARLLGLTGPPRSTRGGLPPHTERAAESLGCGELLAPESGCGGDVLLICTECGESFGHHEALIAHQRGHAGQRAGPFPCPQCQKGFKHRRGDLHAHLRTHTGERPFACPECGLRFPSRRNLACHQRQHPDLGPHRCQQCGRSFRHKRNLVRHQRGHAGTQPYHCPQCGDGFCYKQSLVAHQREHHSAPERQALVANLSY</sequence>
<dbReference type="FunFam" id="3.30.160.60:FF:000739">
    <property type="entry name" value="Zgc:171418 protein"/>
    <property type="match status" value="1"/>
</dbReference>
<dbReference type="PANTHER" id="PTHR47772:SF13">
    <property type="entry name" value="GASTRULA ZINC FINGER PROTEIN XLCGF49.1-LIKE-RELATED"/>
    <property type="match status" value="1"/>
</dbReference>
<evidence type="ECO:0000256" key="4">
    <source>
        <dbReference type="ARBA" id="ARBA00022771"/>
    </source>
</evidence>
<evidence type="ECO:0000256" key="3">
    <source>
        <dbReference type="ARBA" id="ARBA00022737"/>
    </source>
</evidence>
<dbReference type="Ensembl" id="ENSCSRT00000013831.1">
    <property type="protein sequence ID" value="ENSCSRP00000013286.1"/>
    <property type="gene ID" value="ENSCSRG00000010048.1"/>
</dbReference>
<dbReference type="GO" id="GO:0005634">
    <property type="term" value="C:nucleus"/>
    <property type="evidence" value="ECO:0007669"/>
    <property type="project" value="UniProtKB-SubCell"/>
</dbReference>
<feature type="domain" description="C2H2-type" evidence="11">
    <location>
        <begin position="184"/>
        <end position="212"/>
    </location>
</feature>
<feature type="domain" description="C2H2-type" evidence="11">
    <location>
        <begin position="156"/>
        <end position="183"/>
    </location>
</feature>
<keyword evidence="4 9" id="KW-0863">Zinc-finger</keyword>
<keyword evidence="7" id="KW-0804">Transcription</keyword>
<protein>
    <recommendedName>
        <fullName evidence="11">C2H2-type domain-containing protein</fullName>
    </recommendedName>
</protein>
<feature type="domain" description="C2H2-type" evidence="11">
    <location>
        <begin position="69"/>
        <end position="96"/>
    </location>
</feature>
<keyword evidence="8" id="KW-0539">Nucleus</keyword>
<keyword evidence="5" id="KW-0862">Zinc</keyword>
<evidence type="ECO:0000256" key="8">
    <source>
        <dbReference type="ARBA" id="ARBA00023242"/>
    </source>
</evidence>
<dbReference type="PANTHER" id="PTHR47772">
    <property type="entry name" value="ZINC FINGER PROTEIN 200"/>
    <property type="match status" value="1"/>
</dbReference>
<keyword evidence="13" id="KW-1185">Reference proteome</keyword>
<evidence type="ECO:0000256" key="9">
    <source>
        <dbReference type="PROSITE-ProRule" id="PRU00042"/>
    </source>
</evidence>
<dbReference type="Proteomes" id="UP000694403">
    <property type="component" value="Unplaced"/>
</dbReference>